<evidence type="ECO:0000256" key="2">
    <source>
        <dbReference type="SAM" id="Phobius"/>
    </source>
</evidence>
<dbReference type="Proteomes" id="UP000054217">
    <property type="component" value="Unassembled WGS sequence"/>
</dbReference>
<proteinExistence type="predicted"/>
<feature type="chain" id="PRO_5002179283" evidence="3">
    <location>
        <begin position="29"/>
        <end position="319"/>
    </location>
</feature>
<feature type="compositionally biased region" description="Gly residues" evidence="1">
    <location>
        <begin position="309"/>
        <end position="319"/>
    </location>
</feature>
<protein>
    <submittedName>
        <fullName evidence="4">Uncharacterized protein</fullName>
    </submittedName>
</protein>
<feature type="signal peptide" evidence="3">
    <location>
        <begin position="1"/>
        <end position="28"/>
    </location>
</feature>
<organism evidence="4 5">
    <name type="scientific">Pisolithus tinctorius Marx 270</name>
    <dbReference type="NCBI Taxonomy" id="870435"/>
    <lineage>
        <taxon>Eukaryota</taxon>
        <taxon>Fungi</taxon>
        <taxon>Dikarya</taxon>
        <taxon>Basidiomycota</taxon>
        <taxon>Agaricomycotina</taxon>
        <taxon>Agaricomycetes</taxon>
        <taxon>Agaricomycetidae</taxon>
        <taxon>Boletales</taxon>
        <taxon>Sclerodermatineae</taxon>
        <taxon>Pisolithaceae</taxon>
        <taxon>Pisolithus</taxon>
    </lineage>
</organism>
<keyword evidence="3" id="KW-0732">Signal</keyword>
<keyword evidence="2" id="KW-0472">Membrane</keyword>
<dbReference type="AlphaFoldDB" id="A0A0C3JX77"/>
<evidence type="ECO:0000313" key="5">
    <source>
        <dbReference type="Proteomes" id="UP000054217"/>
    </source>
</evidence>
<accession>A0A0C3JX77</accession>
<dbReference type="STRING" id="870435.A0A0C3JX77"/>
<dbReference type="EMBL" id="KN831946">
    <property type="protein sequence ID" value="KIO13738.1"/>
    <property type="molecule type" value="Genomic_DNA"/>
</dbReference>
<reference evidence="5" key="2">
    <citation type="submission" date="2015-01" db="EMBL/GenBank/DDBJ databases">
        <title>Evolutionary Origins and Diversification of the Mycorrhizal Mutualists.</title>
        <authorList>
            <consortium name="DOE Joint Genome Institute"/>
            <consortium name="Mycorrhizal Genomics Consortium"/>
            <person name="Kohler A."/>
            <person name="Kuo A."/>
            <person name="Nagy L.G."/>
            <person name="Floudas D."/>
            <person name="Copeland A."/>
            <person name="Barry K.W."/>
            <person name="Cichocki N."/>
            <person name="Veneault-Fourrey C."/>
            <person name="LaButti K."/>
            <person name="Lindquist E.A."/>
            <person name="Lipzen A."/>
            <person name="Lundell T."/>
            <person name="Morin E."/>
            <person name="Murat C."/>
            <person name="Riley R."/>
            <person name="Ohm R."/>
            <person name="Sun H."/>
            <person name="Tunlid A."/>
            <person name="Henrissat B."/>
            <person name="Grigoriev I.V."/>
            <person name="Hibbett D.S."/>
            <person name="Martin F."/>
        </authorList>
    </citation>
    <scope>NUCLEOTIDE SEQUENCE [LARGE SCALE GENOMIC DNA]</scope>
    <source>
        <strain evidence="5">Marx 270</strain>
    </source>
</reference>
<reference evidence="4 5" key="1">
    <citation type="submission" date="2014-04" db="EMBL/GenBank/DDBJ databases">
        <authorList>
            <consortium name="DOE Joint Genome Institute"/>
            <person name="Kuo A."/>
            <person name="Kohler A."/>
            <person name="Costa M.D."/>
            <person name="Nagy L.G."/>
            <person name="Floudas D."/>
            <person name="Copeland A."/>
            <person name="Barry K.W."/>
            <person name="Cichocki N."/>
            <person name="Veneault-Fourrey C."/>
            <person name="LaButti K."/>
            <person name="Lindquist E.A."/>
            <person name="Lipzen A."/>
            <person name="Lundell T."/>
            <person name="Morin E."/>
            <person name="Murat C."/>
            <person name="Sun H."/>
            <person name="Tunlid A."/>
            <person name="Henrissat B."/>
            <person name="Grigoriev I.V."/>
            <person name="Hibbett D.S."/>
            <person name="Martin F."/>
            <person name="Nordberg H.P."/>
            <person name="Cantor M.N."/>
            <person name="Hua S.X."/>
        </authorList>
    </citation>
    <scope>NUCLEOTIDE SEQUENCE [LARGE SCALE GENOMIC DNA]</scope>
    <source>
        <strain evidence="4 5">Marx 270</strain>
    </source>
</reference>
<feature type="transmembrane region" description="Helical" evidence="2">
    <location>
        <begin position="210"/>
        <end position="233"/>
    </location>
</feature>
<sequence length="319" mass="33404">MLPLNPGWSSFVMLVTGLLSVHLLRATAQQTTAVCLSQYDWMGNSKGQNPCLIAAYVQSVCSGGQYTVYLLNPNTYYAAPSVDEANPCECNTVTYSLMSACSICQNRTYITWSSWSDNCSTIYIGYPESIPSGTTIPEWAYQNVITSDDFNVTLARVVGDSPESTATEAATTTSTISTSTSLAASLTSAPSTSASLTSLQSTPKSSNSGAIVGGAVGGAVGLAVIAALARWFFSHRRQQVTPSNATGDGTAPGVASSTCPLTSTVTQPLLYDPSNPNTFPTSPAMQAFYSNGRQHSSFPSSLNTSQGKHPGGYTGTPEL</sequence>
<feature type="region of interest" description="Disordered" evidence="1">
    <location>
        <begin position="291"/>
        <end position="319"/>
    </location>
</feature>
<keyword evidence="5" id="KW-1185">Reference proteome</keyword>
<keyword evidence="2" id="KW-1133">Transmembrane helix</keyword>
<dbReference type="InParanoid" id="A0A0C3JX77"/>
<evidence type="ECO:0000256" key="1">
    <source>
        <dbReference type="SAM" id="MobiDB-lite"/>
    </source>
</evidence>
<dbReference type="HOGENOM" id="CLU_053888_2_0_1"/>
<feature type="compositionally biased region" description="Polar residues" evidence="1">
    <location>
        <begin position="291"/>
        <end position="307"/>
    </location>
</feature>
<keyword evidence="2" id="KW-0812">Transmembrane</keyword>
<name>A0A0C3JX77_PISTI</name>
<gene>
    <name evidence="4" type="ORF">M404DRAFT_953540</name>
</gene>
<evidence type="ECO:0000256" key="3">
    <source>
        <dbReference type="SAM" id="SignalP"/>
    </source>
</evidence>
<dbReference type="OrthoDB" id="2526171at2759"/>
<evidence type="ECO:0000313" key="4">
    <source>
        <dbReference type="EMBL" id="KIO13738.1"/>
    </source>
</evidence>